<name>A0A5N5QF92_9AGAM</name>
<dbReference type="Gene3D" id="3.80.10.10">
    <property type="entry name" value="Ribonuclease Inhibitor"/>
    <property type="match status" value="1"/>
</dbReference>
<comment type="caution">
    <text evidence="1">The sequence shown here is derived from an EMBL/GenBank/DDBJ whole genome shotgun (WGS) entry which is preliminary data.</text>
</comment>
<gene>
    <name evidence="1" type="ORF">CTheo_6439</name>
</gene>
<organism evidence="1 2">
    <name type="scientific">Ceratobasidium theobromae</name>
    <dbReference type="NCBI Taxonomy" id="1582974"/>
    <lineage>
        <taxon>Eukaryota</taxon>
        <taxon>Fungi</taxon>
        <taxon>Dikarya</taxon>
        <taxon>Basidiomycota</taxon>
        <taxon>Agaricomycotina</taxon>
        <taxon>Agaricomycetes</taxon>
        <taxon>Cantharellales</taxon>
        <taxon>Ceratobasidiaceae</taxon>
        <taxon>Ceratobasidium</taxon>
    </lineage>
</organism>
<dbReference type="AlphaFoldDB" id="A0A5N5QF92"/>
<evidence type="ECO:0008006" key="3">
    <source>
        <dbReference type="Google" id="ProtNLM"/>
    </source>
</evidence>
<protein>
    <recommendedName>
        <fullName evidence="3">F-box domain-containing protein</fullName>
    </recommendedName>
</protein>
<evidence type="ECO:0000313" key="1">
    <source>
        <dbReference type="EMBL" id="KAB5590116.1"/>
    </source>
</evidence>
<dbReference type="OrthoDB" id="3543113at2759"/>
<proteinExistence type="predicted"/>
<sequence length="527" mass="59587">MDNLDIINLVVDFLSEKERARLALTSKLFFTLVMPMAWRTVLGATQLFKLLPGMKVELPRGAIGTETLYLPPKLQCVSFKRFRYYAKFVKHLYLFKSPTIVHQINKWSDLLDYTSQNTLLPSLVSITLNTYWPESVSHFAWIAVFCSPSVRHIEAQTLVRRNIPMVPNQTTSGILKILINRCPNLEFLSIFVDPKLRPSSLEPGLLKDESECAALFFDSNKSIRNLACTSAMAGHCHKTLSLSSRLPQLRSLQMYSTGQGEDIAPDIPLETGGFPTLAELHLFDFLPSATLSIWTSVSALARLTHVELEIDHSTHDQDQVIHAFYNMKLIPAICTRAPNITDLSIRPIIDGDSYLQIDITTLELLSALPLQSLTCARSCIGHQSGEPPAAVLAPLFPMIKILRWPDLTITYTELHQLASMQHLKHLSVGLDFESFSDSSPLDSAKAIPQDYLWKLRVLESDFSKIDFLSPAKVRMFLSRIKELWPHLIDFRQNLPFDYPQCDSAANERVSVLNEMFKEILSNFQPSI</sequence>
<reference evidence="1 2" key="1">
    <citation type="journal article" date="2019" name="Fungal Biol. Biotechnol.">
        <title>Draft genome sequence of fastidious pathogen Ceratobasidium theobromae, which causes vascular-streak dieback in Theobroma cacao.</title>
        <authorList>
            <person name="Ali S.S."/>
            <person name="Asman A."/>
            <person name="Shao J."/>
            <person name="Firmansyah A.P."/>
            <person name="Susilo A.W."/>
            <person name="Rosmana A."/>
            <person name="McMahon P."/>
            <person name="Junaid M."/>
            <person name="Guest D."/>
            <person name="Kheng T.Y."/>
            <person name="Meinhardt L.W."/>
            <person name="Bailey B.A."/>
        </authorList>
    </citation>
    <scope>NUCLEOTIDE SEQUENCE [LARGE SCALE GENOMIC DNA]</scope>
    <source>
        <strain evidence="1 2">CT2</strain>
    </source>
</reference>
<accession>A0A5N5QF92</accession>
<keyword evidence="2" id="KW-1185">Reference proteome</keyword>
<dbReference type="InterPro" id="IPR032675">
    <property type="entry name" value="LRR_dom_sf"/>
</dbReference>
<evidence type="ECO:0000313" key="2">
    <source>
        <dbReference type="Proteomes" id="UP000383932"/>
    </source>
</evidence>
<dbReference type="Proteomes" id="UP000383932">
    <property type="component" value="Unassembled WGS sequence"/>
</dbReference>
<dbReference type="EMBL" id="SSOP01000196">
    <property type="protein sequence ID" value="KAB5590116.1"/>
    <property type="molecule type" value="Genomic_DNA"/>
</dbReference>
<dbReference type="SUPFAM" id="SSF52047">
    <property type="entry name" value="RNI-like"/>
    <property type="match status" value="1"/>
</dbReference>